<feature type="domain" description="GFO/IDH/MocA-like oxidoreductase" evidence="2">
    <location>
        <begin position="134"/>
        <end position="251"/>
    </location>
</feature>
<organism evidence="3 4">
    <name type="scientific">Oligosphaera ethanolica</name>
    <dbReference type="NCBI Taxonomy" id="760260"/>
    <lineage>
        <taxon>Bacteria</taxon>
        <taxon>Pseudomonadati</taxon>
        <taxon>Lentisphaerota</taxon>
        <taxon>Oligosphaeria</taxon>
        <taxon>Oligosphaerales</taxon>
        <taxon>Oligosphaeraceae</taxon>
        <taxon>Oligosphaera</taxon>
    </lineage>
</organism>
<evidence type="ECO:0000259" key="1">
    <source>
        <dbReference type="Pfam" id="PF01408"/>
    </source>
</evidence>
<dbReference type="PANTHER" id="PTHR43708:SF8">
    <property type="entry name" value="OXIDOREDUCTASE"/>
    <property type="match status" value="1"/>
</dbReference>
<dbReference type="PANTHER" id="PTHR43708">
    <property type="entry name" value="CONSERVED EXPRESSED OXIDOREDUCTASE (EUROFUNG)"/>
    <property type="match status" value="1"/>
</dbReference>
<feature type="domain" description="Gfo/Idh/MocA-like oxidoreductase N-terminal" evidence="1">
    <location>
        <begin position="5"/>
        <end position="123"/>
    </location>
</feature>
<dbReference type="InterPro" id="IPR036291">
    <property type="entry name" value="NAD(P)-bd_dom_sf"/>
</dbReference>
<evidence type="ECO:0000313" key="3">
    <source>
        <dbReference type="EMBL" id="MDQ0289271.1"/>
    </source>
</evidence>
<dbReference type="Pfam" id="PF01408">
    <property type="entry name" value="GFO_IDH_MocA"/>
    <property type="match status" value="1"/>
</dbReference>
<dbReference type="Proteomes" id="UP001238163">
    <property type="component" value="Unassembled WGS sequence"/>
</dbReference>
<gene>
    <name evidence="3" type="ORF">J3R75_001378</name>
</gene>
<dbReference type="AlphaFoldDB" id="A0AAE4AN65"/>
<dbReference type="Pfam" id="PF22725">
    <property type="entry name" value="GFO_IDH_MocA_C3"/>
    <property type="match status" value="1"/>
</dbReference>
<dbReference type="InterPro" id="IPR000683">
    <property type="entry name" value="Gfo/Idh/MocA-like_OxRdtase_N"/>
</dbReference>
<reference evidence="3" key="1">
    <citation type="submission" date="2023-07" db="EMBL/GenBank/DDBJ databases">
        <title>Genomic Encyclopedia of Type Strains, Phase IV (KMG-IV): sequencing the most valuable type-strain genomes for metagenomic binning, comparative biology and taxonomic classification.</title>
        <authorList>
            <person name="Goeker M."/>
        </authorList>
    </citation>
    <scope>NUCLEOTIDE SEQUENCE</scope>
    <source>
        <strain evidence="3">DSM 24202</strain>
    </source>
</reference>
<evidence type="ECO:0000313" key="4">
    <source>
        <dbReference type="Proteomes" id="UP001238163"/>
    </source>
</evidence>
<dbReference type="InterPro" id="IPR055170">
    <property type="entry name" value="GFO_IDH_MocA-like_dom"/>
</dbReference>
<keyword evidence="4" id="KW-1185">Reference proteome</keyword>
<dbReference type="SUPFAM" id="SSF55347">
    <property type="entry name" value="Glyceraldehyde-3-phosphate dehydrogenase-like, C-terminal domain"/>
    <property type="match status" value="1"/>
</dbReference>
<dbReference type="SUPFAM" id="SSF51735">
    <property type="entry name" value="NAD(P)-binding Rossmann-fold domains"/>
    <property type="match status" value="1"/>
</dbReference>
<accession>A0AAE4AN65</accession>
<proteinExistence type="predicted"/>
<dbReference type="EMBL" id="JAUSVL010000001">
    <property type="protein sequence ID" value="MDQ0289271.1"/>
    <property type="molecule type" value="Genomic_DNA"/>
</dbReference>
<dbReference type="RefSeq" id="WP_307260669.1">
    <property type="nucleotide sequence ID" value="NZ_JAUSVL010000001.1"/>
</dbReference>
<dbReference type="Gene3D" id="3.30.360.10">
    <property type="entry name" value="Dihydrodipicolinate Reductase, domain 2"/>
    <property type="match status" value="1"/>
</dbReference>
<evidence type="ECO:0000259" key="2">
    <source>
        <dbReference type="Pfam" id="PF22725"/>
    </source>
</evidence>
<dbReference type="GO" id="GO:0000166">
    <property type="term" value="F:nucleotide binding"/>
    <property type="evidence" value="ECO:0007669"/>
    <property type="project" value="InterPro"/>
</dbReference>
<protein>
    <submittedName>
        <fullName evidence="3">Dehydrogenase</fullName>
    </submittedName>
</protein>
<dbReference type="InterPro" id="IPR051317">
    <property type="entry name" value="Gfo/Idh/MocA_oxidoreduct"/>
</dbReference>
<sequence>MADKIRVGIIGLGRAGWGMHTNEIDRFKEMFEITGCFDVLPERMAKMAERYPGCKSHGSAQELYTATDVDLIAVAIRSPEHVAAAVEALATGKYVLIEKPLALNYAEVLKLKAAAEKHPGKLFCRHNRRLEAAFLHVREIIASGKLGEVFEIKLCRHNYQRRNDWQSLKGCGGGQLNNWGPHLIDHALQFLECPVESVWGDMKLVAASGDAEDHFKAVIRGTNGRIIDVEVSGGVAIPSPVYAVYGKRGTLVAYNEKELKLKYLDVAKCSPPPVATGDTPPMAGGFGSADGLVWIEETVPVAPSSGDTVSDLYKYIYLAIREGQPFPVKNDEAFEVVRVTEMIRKNSKF</sequence>
<name>A0AAE4AN65_9BACT</name>
<comment type="caution">
    <text evidence="3">The sequence shown here is derived from an EMBL/GenBank/DDBJ whole genome shotgun (WGS) entry which is preliminary data.</text>
</comment>
<dbReference type="Gene3D" id="3.40.50.720">
    <property type="entry name" value="NAD(P)-binding Rossmann-like Domain"/>
    <property type="match status" value="1"/>
</dbReference>